<comment type="caution">
    <text evidence="3">The sequence shown here is derived from an EMBL/GenBank/DDBJ whole genome shotgun (WGS) entry which is preliminary data.</text>
</comment>
<dbReference type="Proteomes" id="UP000618931">
    <property type="component" value="Unassembled WGS sequence"/>
</dbReference>
<sequence>MGDPILGELRQISFNYAPRGWAFCNGQLLPIAQNQALFALLGTMYGGDGRTTFALPDLRGRVPVSQGQLPGGSSYTLGQTGGLDAVTLITTELPAHTHPVTGTLQTAAFGDPSSPQGNYLASDANAQFGAGPASATMGGTAQGTSDNAGGSQPHENRQPVLALNYVIALQGAFPTRN</sequence>
<name>A0ABS0I7P3_9BACT</name>
<feature type="compositionally biased region" description="Polar residues" evidence="1">
    <location>
        <begin position="137"/>
        <end position="150"/>
    </location>
</feature>
<evidence type="ECO:0000259" key="2">
    <source>
        <dbReference type="Pfam" id="PF07484"/>
    </source>
</evidence>
<gene>
    <name evidence="3" type="ORF">I2H31_17940</name>
</gene>
<feature type="region of interest" description="Disordered" evidence="1">
    <location>
        <begin position="130"/>
        <end position="157"/>
    </location>
</feature>
<keyword evidence="4" id="KW-1185">Reference proteome</keyword>
<dbReference type="InterPro" id="IPR037053">
    <property type="entry name" value="Phage_tail_collar_dom_sf"/>
</dbReference>
<accession>A0ABS0I7P3</accession>
<dbReference type="EMBL" id="JADQDM010000011">
    <property type="protein sequence ID" value="MBF9222991.1"/>
    <property type="molecule type" value="Genomic_DNA"/>
</dbReference>
<feature type="domain" description="Phage tail collar" evidence="2">
    <location>
        <begin position="7"/>
        <end position="63"/>
    </location>
</feature>
<protein>
    <submittedName>
        <fullName evidence="3">Phage tail protein</fullName>
    </submittedName>
</protein>
<organism evidence="3 4">
    <name type="scientific">Hymenobacter ruricola</name>
    <dbReference type="NCBI Taxonomy" id="2791023"/>
    <lineage>
        <taxon>Bacteria</taxon>
        <taxon>Pseudomonadati</taxon>
        <taxon>Bacteroidota</taxon>
        <taxon>Cytophagia</taxon>
        <taxon>Cytophagales</taxon>
        <taxon>Hymenobacteraceae</taxon>
        <taxon>Hymenobacter</taxon>
    </lineage>
</organism>
<proteinExistence type="predicted"/>
<dbReference type="Pfam" id="PF07484">
    <property type="entry name" value="Collar"/>
    <property type="match status" value="1"/>
</dbReference>
<dbReference type="Gene3D" id="3.90.1340.10">
    <property type="entry name" value="Phage tail collar domain"/>
    <property type="match status" value="1"/>
</dbReference>
<reference evidence="3 4" key="1">
    <citation type="submission" date="2020-11" db="EMBL/GenBank/DDBJ databases">
        <authorList>
            <person name="Kim M.K."/>
        </authorList>
    </citation>
    <scope>NUCLEOTIDE SEQUENCE [LARGE SCALE GENOMIC DNA]</scope>
    <source>
        <strain evidence="3 4">BT662</strain>
    </source>
</reference>
<dbReference type="SUPFAM" id="SSF88874">
    <property type="entry name" value="Receptor-binding domain of short tail fibre protein gp12"/>
    <property type="match status" value="1"/>
</dbReference>
<dbReference type="InterPro" id="IPR011083">
    <property type="entry name" value="Phage_tail_collar_dom"/>
</dbReference>
<evidence type="ECO:0000313" key="3">
    <source>
        <dbReference type="EMBL" id="MBF9222991.1"/>
    </source>
</evidence>
<evidence type="ECO:0000313" key="4">
    <source>
        <dbReference type="Proteomes" id="UP000618931"/>
    </source>
</evidence>
<dbReference type="RefSeq" id="WP_196294439.1">
    <property type="nucleotide sequence ID" value="NZ_JADQDM010000011.1"/>
</dbReference>
<evidence type="ECO:0000256" key="1">
    <source>
        <dbReference type="SAM" id="MobiDB-lite"/>
    </source>
</evidence>